<accession>A0A5C3P1B6</accession>
<proteinExistence type="predicted"/>
<dbReference type="Proteomes" id="UP000308197">
    <property type="component" value="Unassembled WGS sequence"/>
</dbReference>
<feature type="non-terminal residue" evidence="2">
    <location>
        <position position="120"/>
    </location>
</feature>
<dbReference type="Pfam" id="PF05699">
    <property type="entry name" value="Dimer_Tnp_hAT"/>
    <property type="match status" value="1"/>
</dbReference>
<evidence type="ECO:0000259" key="1">
    <source>
        <dbReference type="Pfam" id="PF05699"/>
    </source>
</evidence>
<gene>
    <name evidence="2" type="ORF">K466DRAFT_467951</name>
</gene>
<dbReference type="InterPro" id="IPR008906">
    <property type="entry name" value="HATC_C_dom"/>
</dbReference>
<name>A0A5C3P1B6_9APHY</name>
<organism evidence="2 3">
    <name type="scientific">Polyporus arcularius HHB13444</name>
    <dbReference type="NCBI Taxonomy" id="1314778"/>
    <lineage>
        <taxon>Eukaryota</taxon>
        <taxon>Fungi</taxon>
        <taxon>Dikarya</taxon>
        <taxon>Basidiomycota</taxon>
        <taxon>Agaricomycotina</taxon>
        <taxon>Agaricomycetes</taxon>
        <taxon>Polyporales</taxon>
        <taxon>Polyporaceae</taxon>
        <taxon>Polyporus</taxon>
    </lineage>
</organism>
<feature type="domain" description="HAT C-terminal dimerisation" evidence="1">
    <location>
        <begin position="73"/>
        <end position="118"/>
    </location>
</feature>
<sequence length="120" mass="13433">LHPAYKDKYFRKARWPEDWIDEALRVIKAEWTSEYKTAPDASDLRLSTDLPGGTRNLFASITGRSTRRAEDSLEEYLEAAPRVTVKDPLAYWNAALASGSEDPALAQMALDYLSIPGIST</sequence>
<reference evidence="2 3" key="1">
    <citation type="journal article" date="2019" name="Nat. Ecol. Evol.">
        <title>Megaphylogeny resolves global patterns of mushroom evolution.</title>
        <authorList>
            <person name="Varga T."/>
            <person name="Krizsan K."/>
            <person name="Foldi C."/>
            <person name="Dima B."/>
            <person name="Sanchez-Garcia M."/>
            <person name="Sanchez-Ramirez S."/>
            <person name="Szollosi G.J."/>
            <person name="Szarkandi J.G."/>
            <person name="Papp V."/>
            <person name="Albert L."/>
            <person name="Andreopoulos W."/>
            <person name="Angelini C."/>
            <person name="Antonin V."/>
            <person name="Barry K.W."/>
            <person name="Bougher N.L."/>
            <person name="Buchanan P."/>
            <person name="Buyck B."/>
            <person name="Bense V."/>
            <person name="Catcheside P."/>
            <person name="Chovatia M."/>
            <person name="Cooper J."/>
            <person name="Damon W."/>
            <person name="Desjardin D."/>
            <person name="Finy P."/>
            <person name="Geml J."/>
            <person name="Haridas S."/>
            <person name="Hughes K."/>
            <person name="Justo A."/>
            <person name="Karasinski D."/>
            <person name="Kautmanova I."/>
            <person name="Kiss B."/>
            <person name="Kocsube S."/>
            <person name="Kotiranta H."/>
            <person name="LaButti K.M."/>
            <person name="Lechner B.E."/>
            <person name="Liimatainen K."/>
            <person name="Lipzen A."/>
            <person name="Lukacs Z."/>
            <person name="Mihaltcheva S."/>
            <person name="Morgado L.N."/>
            <person name="Niskanen T."/>
            <person name="Noordeloos M.E."/>
            <person name="Ohm R.A."/>
            <person name="Ortiz-Santana B."/>
            <person name="Ovrebo C."/>
            <person name="Racz N."/>
            <person name="Riley R."/>
            <person name="Savchenko A."/>
            <person name="Shiryaev A."/>
            <person name="Soop K."/>
            <person name="Spirin V."/>
            <person name="Szebenyi C."/>
            <person name="Tomsovsky M."/>
            <person name="Tulloss R.E."/>
            <person name="Uehling J."/>
            <person name="Grigoriev I.V."/>
            <person name="Vagvolgyi C."/>
            <person name="Papp T."/>
            <person name="Martin F.M."/>
            <person name="Miettinen O."/>
            <person name="Hibbett D.S."/>
            <person name="Nagy L.G."/>
        </authorList>
    </citation>
    <scope>NUCLEOTIDE SEQUENCE [LARGE SCALE GENOMIC DNA]</scope>
    <source>
        <strain evidence="2 3">HHB13444</strain>
    </source>
</reference>
<evidence type="ECO:0000313" key="2">
    <source>
        <dbReference type="EMBL" id="TFK79533.1"/>
    </source>
</evidence>
<dbReference type="InParanoid" id="A0A5C3P1B6"/>
<evidence type="ECO:0000313" key="3">
    <source>
        <dbReference type="Proteomes" id="UP000308197"/>
    </source>
</evidence>
<protein>
    <recommendedName>
        <fullName evidence="1">HAT C-terminal dimerisation domain-containing protein</fullName>
    </recommendedName>
</protein>
<keyword evidence="3" id="KW-1185">Reference proteome</keyword>
<dbReference type="GO" id="GO:0046983">
    <property type="term" value="F:protein dimerization activity"/>
    <property type="evidence" value="ECO:0007669"/>
    <property type="project" value="InterPro"/>
</dbReference>
<dbReference type="AlphaFoldDB" id="A0A5C3P1B6"/>
<dbReference type="EMBL" id="ML212006">
    <property type="protein sequence ID" value="TFK79533.1"/>
    <property type="molecule type" value="Genomic_DNA"/>
</dbReference>
<feature type="non-terminal residue" evidence="2">
    <location>
        <position position="1"/>
    </location>
</feature>